<organism evidence="2 3">
    <name type="scientific">Kaustia mangrovi</name>
    <dbReference type="NCBI Taxonomy" id="2593653"/>
    <lineage>
        <taxon>Bacteria</taxon>
        <taxon>Pseudomonadati</taxon>
        <taxon>Pseudomonadota</taxon>
        <taxon>Alphaproteobacteria</taxon>
        <taxon>Hyphomicrobiales</taxon>
        <taxon>Parvibaculaceae</taxon>
        <taxon>Kaustia</taxon>
    </lineage>
</organism>
<feature type="domain" description="Glyoxalase-like" evidence="1">
    <location>
        <begin position="10"/>
        <end position="198"/>
    </location>
</feature>
<sequence>MAHNQTTLGIDHPLVTVADHAATLDRYRRMGFQPSPVSHHPWGTVTALVMFPDNFIELIGVEDPSKFGTNSVNGFCFGRFLGGFLDNQEGVSLVALHSKDARADHRAVVEKGLKTQGIIDFRRAMKKPDGTPDEAVVSLVMLIDEDLPEASNFICHQHRPELIWVPEWQNHPNGAVAIAAVTYVDDAAGTLAKRFATLYGTDGEGGVFDTGCGVINVVAAREAAGRFGGVDLPRFAADRPHAVAITVAVESLRQLRASLEAGEVPHTDAERRVLVAPDFCGNVILEFVERTS</sequence>
<dbReference type="InterPro" id="IPR025870">
    <property type="entry name" value="Glyoxalase-like_dom"/>
</dbReference>
<dbReference type="EMBL" id="CP058214">
    <property type="protein sequence ID" value="QPC44393.1"/>
    <property type="molecule type" value="Genomic_DNA"/>
</dbReference>
<dbReference type="Gene3D" id="3.10.180.10">
    <property type="entry name" value="2,3-Dihydroxybiphenyl 1,2-Dioxygenase, domain 1"/>
    <property type="match status" value="1"/>
</dbReference>
<evidence type="ECO:0000313" key="3">
    <source>
        <dbReference type="Proteomes" id="UP000593594"/>
    </source>
</evidence>
<name>A0A7S8C6N9_9HYPH</name>
<protein>
    <submittedName>
        <fullName evidence="2">VOC family protein</fullName>
    </submittedName>
</protein>
<dbReference type="SUPFAM" id="SSF54593">
    <property type="entry name" value="Glyoxalase/Bleomycin resistance protein/Dihydroxybiphenyl dioxygenase"/>
    <property type="match status" value="1"/>
</dbReference>
<gene>
    <name evidence="2" type="ORF">HW532_17825</name>
</gene>
<accession>A0A7S8C6N9</accession>
<evidence type="ECO:0000313" key="2">
    <source>
        <dbReference type="EMBL" id="QPC44393.1"/>
    </source>
</evidence>
<dbReference type="RefSeq" id="WP_213161763.1">
    <property type="nucleotide sequence ID" value="NZ_CP058214.1"/>
</dbReference>
<dbReference type="PANTHER" id="PTHR40265">
    <property type="entry name" value="BLL2707 PROTEIN"/>
    <property type="match status" value="1"/>
</dbReference>
<dbReference type="Pfam" id="PF13468">
    <property type="entry name" value="Glyoxalase_3"/>
    <property type="match status" value="1"/>
</dbReference>
<dbReference type="Proteomes" id="UP000593594">
    <property type="component" value="Chromosome"/>
</dbReference>
<dbReference type="PANTHER" id="PTHR40265:SF1">
    <property type="entry name" value="GLYOXALASE-LIKE DOMAIN-CONTAINING PROTEIN"/>
    <property type="match status" value="1"/>
</dbReference>
<proteinExistence type="predicted"/>
<dbReference type="KEGG" id="kmn:HW532_17825"/>
<evidence type="ECO:0000259" key="1">
    <source>
        <dbReference type="Pfam" id="PF13468"/>
    </source>
</evidence>
<dbReference type="AlphaFoldDB" id="A0A7S8C6N9"/>
<dbReference type="InterPro" id="IPR029068">
    <property type="entry name" value="Glyas_Bleomycin-R_OHBP_Dase"/>
</dbReference>
<keyword evidence="3" id="KW-1185">Reference proteome</keyword>
<reference evidence="2 3" key="1">
    <citation type="submission" date="2020-06" db="EMBL/GenBank/DDBJ databases">
        <title>Genome sequence of 2 isolates from Red Sea Mangroves.</title>
        <authorList>
            <person name="Sefrji F."/>
            <person name="Michoud G."/>
            <person name="Merlino G."/>
            <person name="Daffonchio D."/>
        </authorList>
    </citation>
    <scope>NUCLEOTIDE SEQUENCE [LARGE SCALE GENOMIC DNA]</scope>
    <source>
        <strain evidence="2 3">R1DC25</strain>
    </source>
</reference>